<evidence type="ECO:0000256" key="2">
    <source>
        <dbReference type="ARBA" id="ARBA00023235"/>
    </source>
</evidence>
<dbReference type="AlphaFoldDB" id="A0A2P5EV17"/>
<accession>A0A2P5EV17</accession>
<dbReference type="SUPFAM" id="SSF53681">
    <property type="entry name" value="Aspartate/glutamate racemase"/>
    <property type="match status" value="2"/>
</dbReference>
<dbReference type="Proteomes" id="UP000237000">
    <property type="component" value="Unassembled WGS sequence"/>
</dbReference>
<gene>
    <name evidence="4" type="ORF">TorRG33x02_147370</name>
</gene>
<evidence type="ECO:0000313" key="4">
    <source>
        <dbReference type="EMBL" id="PON89386.1"/>
    </source>
</evidence>
<sequence length="328" mass="36163">MFDGCLIMGFHTLNYPSYKLGYVNTDRTLYKTRSNRVLAMPPSTFLLNTDEGGKSGSNTASTSNDSDNSLLSLDNTVGIIGGVSVDSTLKFMRKIVQWGSRDEDSIPFVLCSDPMLSKDLLSHERSSLPSLSGRKTERTQVDPTRIADNLRSKRVFLENSGARCVVMPCHISHSWHEEVSKGCNVPFFHMGECVAKQLKEAKLKPLEAGSPLRIGVLATNATLTAGFYQEKLQNEGFEVVLPDKATMEHTVVPAIEAISRKDIEGARNLLRIALQVLLVRAVNSVILASDDMRDLLPHDDPLLKKCVDPMDALAWSTIKWAQSAEIGK</sequence>
<dbReference type="PANTHER" id="PTHR21198:SF7">
    <property type="entry name" value="ASPARTATE-GLUTAMATE RACEMASE FAMILY"/>
    <property type="match status" value="1"/>
</dbReference>
<feature type="compositionally biased region" description="Low complexity" evidence="3">
    <location>
        <begin position="57"/>
        <end position="67"/>
    </location>
</feature>
<evidence type="ECO:0000256" key="1">
    <source>
        <dbReference type="ARBA" id="ARBA00007847"/>
    </source>
</evidence>
<dbReference type="STRING" id="63057.A0A2P5EV17"/>
<keyword evidence="5" id="KW-1185">Reference proteome</keyword>
<dbReference type="InterPro" id="IPR001920">
    <property type="entry name" value="Asp/Glu_race"/>
</dbReference>
<dbReference type="EMBL" id="JXTC01000094">
    <property type="protein sequence ID" value="PON89386.1"/>
    <property type="molecule type" value="Genomic_DNA"/>
</dbReference>
<comment type="caution">
    <text evidence="4">The sequence shown here is derived from an EMBL/GenBank/DDBJ whole genome shotgun (WGS) entry which is preliminary data.</text>
</comment>
<name>A0A2P5EV17_TREOI</name>
<dbReference type="PANTHER" id="PTHR21198">
    <property type="entry name" value="GLUTAMATE RACEMASE"/>
    <property type="match status" value="1"/>
</dbReference>
<dbReference type="Gene3D" id="3.40.50.1860">
    <property type="match status" value="2"/>
</dbReference>
<feature type="region of interest" description="Disordered" evidence="3">
    <location>
        <begin position="48"/>
        <end position="67"/>
    </location>
</feature>
<dbReference type="FunCoup" id="A0A2P5EV17">
    <property type="interactions" value="17"/>
</dbReference>
<dbReference type="Pfam" id="PF01177">
    <property type="entry name" value="Asp_Glu_race"/>
    <property type="match status" value="1"/>
</dbReference>
<dbReference type="GO" id="GO:0047661">
    <property type="term" value="F:amino-acid racemase activity"/>
    <property type="evidence" value="ECO:0007669"/>
    <property type="project" value="InterPro"/>
</dbReference>
<reference evidence="5" key="1">
    <citation type="submission" date="2016-06" db="EMBL/GenBank/DDBJ databases">
        <title>Parallel loss of symbiosis genes in relatives of nitrogen-fixing non-legume Parasponia.</title>
        <authorList>
            <person name="Van Velzen R."/>
            <person name="Holmer R."/>
            <person name="Bu F."/>
            <person name="Rutten L."/>
            <person name="Van Zeijl A."/>
            <person name="Liu W."/>
            <person name="Santuari L."/>
            <person name="Cao Q."/>
            <person name="Sharma T."/>
            <person name="Shen D."/>
            <person name="Roswanjaya Y."/>
            <person name="Wardhani T."/>
            <person name="Kalhor M.S."/>
            <person name="Jansen J."/>
            <person name="Van den Hoogen J."/>
            <person name="Gungor B."/>
            <person name="Hartog M."/>
            <person name="Hontelez J."/>
            <person name="Verver J."/>
            <person name="Yang W.-C."/>
            <person name="Schijlen E."/>
            <person name="Repin R."/>
            <person name="Schilthuizen M."/>
            <person name="Schranz E."/>
            <person name="Heidstra R."/>
            <person name="Miyata K."/>
            <person name="Fedorova E."/>
            <person name="Kohlen W."/>
            <person name="Bisseling T."/>
            <person name="Smit S."/>
            <person name="Geurts R."/>
        </authorList>
    </citation>
    <scope>NUCLEOTIDE SEQUENCE [LARGE SCALE GENOMIC DNA]</scope>
    <source>
        <strain evidence="5">cv. RG33-2</strain>
    </source>
</reference>
<proteinExistence type="inferred from homology"/>
<evidence type="ECO:0000256" key="3">
    <source>
        <dbReference type="SAM" id="MobiDB-lite"/>
    </source>
</evidence>
<dbReference type="InterPro" id="IPR015942">
    <property type="entry name" value="Asp/Glu/hydantoin_racemase"/>
</dbReference>
<protein>
    <submittedName>
        <fullName evidence="4">Aspartate racemase</fullName>
    </submittedName>
</protein>
<dbReference type="NCBIfam" id="TIGR00035">
    <property type="entry name" value="asp_race"/>
    <property type="match status" value="1"/>
</dbReference>
<dbReference type="InParanoid" id="A0A2P5EV17"/>
<dbReference type="InterPro" id="IPR004380">
    <property type="entry name" value="Asp_race"/>
</dbReference>
<organism evidence="4 5">
    <name type="scientific">Trema orientale</name>
    <name type="common">Charcoal tree</name>
    <name type="synonym">Celtis orientalis</name>
    <dbReference type="NCBI Taxonomy" id="63057"/>
    <lineage>
        <taxon>Eukaryota</taxon>
        <taxon>Viridiplantae</taxon>
        <taxon>Streptophyta</taxon>
        <taxon>Embryophyta</taxon>
        <taxon>Tracheophyta</taxon>
        <taxon>Spermatophyta</taxon>
        <taxon>Magnoliopsida</taxon>
        <taxon>eudicotyledons</taxon>
        <taxon>Gunneridae</taxon>
        <taxon>Pentapetalae</taxon>
        <taxon>rosids</taxon>
        <taxon>fabids</taxon>
        <taxon>Rosales</taxon>
        <taxon>Cannabaceae</taxon>
        <taxon>Trema</taxon>
    </lineage>
</organism>
<evidence type="ECO:0000313" key="5">
    <source>
        <dbReference type="Proteomes" id="UP000237000"/>
    </source>
</evidence>
<dbReference type="OrthoDB" id="187836at2759"/>
<keyword evidence="2" id="KW-0413">Isomerase</keyword>
<comment type="similarity">
    <text evidence="1">Belongs to the aspartate/glutamate racemases family.</text>
</comment>